<keyword evidence="5" id="KW-0963">Cytoplasm</keyword>
<name>A0A1H9X678_9PSEU</name>
<dbReference type="Gene3D" id="3.30.1600.10">
    <property type="entry name" value="SIR2/SIRT2 'Small Domain"/>
    <property type="match status" value="1"/>
</dbReference>
<dbReference type="STRING" id="155974.SAMN04487818_11328"/>
<evidence type="ECO:0000256" key="1">
    <source>
        <dbReference type="ARBA" id="ARBA00022679"/>
    </source>
</evidence>
<keyword evidence="1 5" id="KW-0808">Transferase</keyword>
<feature type="active site" description="Proton acceptor" evidence="5 6">
    <location>
        <position position="146"/>
    </location>
</feature>
<protein>
    <recommendedName>
        <fullName evidence="5">NAD-dependent protein deacetylase</fullName>
        <ecNumber evidence="5">2.3.1.286</ecNumber>
    </recommendedName>
    <alternativeName>
        <fullName evidence="5">Regulatory protein SIR2 homolog</fullName>
    </alternativeName>
</protein>
<dbReference type="GO" id="GO:0005737">
    <property type="term" value="C:cytoplasm"/>
    <property type="evidence" value="ECO:0007669"/>
    <property type="project" value="UniProtKB-SubCell"/>
</dbReference>
<reference evidence="9" key="1">
    <citation type="submission" date="2016-10" db="EMBL/GenBank/DDBJ databases">
        <authorList>
            <person name="Varghese N."/>
            <person name="Submissions S."/>
        </authorList>
    </citation>
    <scope>NUCLEOTIDE SEQUENCE [LARGE SCALE GENOMIC DNA]</scope>
    <source>
        <strain evidence="9">DSM 44260</strain>
    </source>
</reference>
<organism evidence="8 9">
    <name type="scientific">Actinokineospora terrae</name>
    <dbReference type="NCBI Taxonomy" id="155974"/>
    <lineage>
        <taxon>Bacteria</taxon>
        <taxon>Bacillati</taxon>
        <taxon>Actinomycetota</taxon>
        <taxon>Actinomycetes</taxon>
        <taxon>Pseudonocardiales</taxon>
        <taxon>Pseudonocardiaceae</taxon>
        <taxon>Actinokineospora</taxon>
    </lineage>
</organism>
<comment type="similarity">
    <text evidence="5">Belongs to the sirtuin family. Class II subfamily.</text>
</comment>
<feature type="binding site" evidence="5 6">
    <location>
        <position position="157"/>
    </location>
    <ligand>
        <name>Zn(2+)</name>
        <dbReference type="ChEBI" id="CHEBI:29105"/>
    </ligand>
</feature>
<accession>A0A1H9X678</accession>
<evidence type="ECO:0000256" key="6">
    <source>
        <dbReference type="PROSITE-ProRule" id="PRU00236"/>
    </source>
</evidence>
<dbReference type="GO" id="GO:0017136">
    <property type="term" value="F:histone deacetylase activity, NAD-dependent"/>
    <property type="evidence" value="ECO:0007669"/>
    <property type="project" value="TreeGrafter"/>
</dbReference>
<evidence type="ECO:0000313" key="9">
    <source>
        <dbReference type="Proteomes" id="UP000199051"/>
    </source>
</evidence>
<keyword evidence="4 5" id="KW-0520">NAD</keyword>
<keyword evidence="3 5" id="KW-0862">Zinc</keyword>
<dbReference type="InterPro" id="IPR029035">
    <property type="entry name" value="DHS-like_NAD/FAD-binding_dom"/>
</dbReference>
<comment type="function">
    <text evidence="5">NAD-dependent protein deacetylase which modulates the activities of several enzymes which are inactive in their acetylated form.</text>
</comment>
<feature type="binding site" evidence="5 6">
    <location>
        <position position="206"/>
    </location>
    <ligand>
        <name>Zn(2+)</name>
        <dbReference type="ChEBI" id="CHEBI:29105"/>
    </ligand>
</feature>
<dbReference type="EC" id="2.3.1.286" evidence="5"/>
<dbReference type="PANTHER" id="PTHR11085:SF10">
    <property type="entry name" value="NAD-DEPENDENT PROTEIN DEACYLASE SIRTUIN-5, MITOCHONDRIAL-RELATED"/>
    <property type="match status" value="1"/>
</dbReference>
<dbReference type="InterPro" id="IPR003000">
    <property type="entry name" value="Sirtuin"/>
</dbReference>
<keyword evidence="2 5" id="KW-0479">Metal-binding</keyword>
<dbReference type="Pfam" id="PF02146">
    <property type="entry name" value="SIR2"/>
    <property type="match status" value="1"/>
</dbReference>
<comment type="subcellular location">
    <subcellularLocation>
        <location evidence="5">Cytoplasm</location>
    </subcellularLocation>
</comment>
<feature type="binding site" evidence="5">
    <location>
        <begin position="246"/>
        <end position="248"/>
    </location>
    <ligand>
        <name>NAD(+)</name>
        <dbReference type="ChEBI" id="CHEBI:57540"/>
    </ligand>
</feature>
<evidence type="ECO:0000313" key="8">
    <source>
        <dbReference type="EMBL" id="SES41655.1"/>
    </source>
</evidence>
<evidence type="ECO:0000256" key="4">
    <source>
        <dbReference type="ARBA" id="ARBA00023027"/>
    </source>
</evidence>
<dbReference type="InterPro" id="IPR026590">
    <property type="entry name" value="Ssirtuin_cat_dom"/>
</dbReference>
<dbReference type="Proteomes" id="UP000199051">
    <property type="component" value="Unassembled WGS sequence"/>
</dbReference>
<proteinExistence type="inferred from homology"/>
<dbReference type="PROSITE" id="PS50305">
    <property type="entry name" value="SIRTUIN"/>
    <property type="match status" value="1"/>
</dbReference>
<feature type="binding site" evidence="5">
    <location>
        <position position="290"/>
    </location>
    <ligand>
        <name>NAD(+)</name>
        <dbReference type="ChEBI" id="CHEBI:57540"/>
    </ligand>
</feature>
<comment type="caution">
    <text evidence="5">Lacks conserved residue(s) required for the propagation of feature annotation.</text>
</comment>
<comment type="cofactor">
    <cofactor evidence="5">
        <name>Zn(2+)</name>
        <dbReference type="ChEBI" id="CHEBI:29105"/>
    </cofactor>
    <text evidence="5">Binds 1 zinc ion per subunit.</text>
</comment>
<dbReference type="InterPro" id="IPR050134">
    <property type="entry name" value="NAD-dep_sirtuin_deacylases"/>
</dbReference>
<dbReference type="NCBIfam" id="NF003738">
    <property type="entry name" value="PRK05333.1"/>
    <property type="match status" value="1"/>
</dbReference>
<sequence length="302" mass="31643">MGAHHTPGTPSLRVRPTLTWTDAGEPLPRTASLDEVVAVVGKGRVAVLSGAGLSTESGIPDYRGAAGSLRKHVPMTYGEFVSTPNARRRYWARSHIGWRTIAAAAPNAGHHAVTALHGAGLLSGVITQNVDGLHQAAGTPDVIDLHGNLDRVVCLSCRETTPRAALDERMRAANPDFHAAVPDTVNPDGDVYLSEEETAGFTVVGCVSCGGVLKPDVVFFGENVPAERVRQCNDLVDAAAAVLVLGSSLTVMSGLRFVRRAATLGSPVLIITNGPTRGDAHAAVRVDRPLGPALTELVDRLV</sequence>
<feature type="binding site" evidence="5">
    <location>
        <begin position="50"/>
        <end position="70"/>
    </location>
    <ligand>
        <name>NAD(+)</name>
        <dbReference type="ChEBI" id="CHEBI:57540"/>
    </ligand>
</feature>
<feature type="binding site" evidence="5">
    <location>
        <begin position="128"/>
        <end position="131"/>
    </location>
    <ligand>
        <name>NAD(+)</name>
        <dbReference type="ChEBI" id="CHEBI:57540"/>
    </ligand>
</feature>
<dbReference type="HAMAP" id="MF_01967">
    <property type="entry name" value="Sirtuin_ClassII"/>
    <property type="match status" value="1"/>
</dbReference>
<dbReference type="AlphaFoldDB" id="A0A1H9X678"/>
<dbReference type="PANTHER" id="PTHR11085">
    <property type="entry name" value="NAD-DEPENDENT PROTEIN DEACYLASE SIRTUIN-5, MITOCHONDRIAL-RELATED"/>
    <property type="match status" value="1"/>
</dbReference>
<evidence type="ECO:0000256" key="3">
    <source>
        <dbReference type="ARBA" id="ARBA00022833"/>
    </source>
</evidence>
<dbReference type="GO" id="GO:0008270">
    <property type="term" value="F:zinc ion binding"/>
    <property type="evidence" value="ECO:0007669"/>
    <property type="project" value="UniProtKB-UniRule"/>
</dbReference>
<dbReference type="EMBL" id="FOGI01000013">
    <property type="protein sequence ID" value="SES41655.1"/>
    <property type="molecule type" value="Genomic_DNA"/>
</dbReference>
<gene>
    <name evidence="5" type="primary">cobB</name>
    <name evidence="8" type="ORF">SAMN04487818_11328</name>
</gene>
<evidence type="ECO:0000259" key="7">
    <source>
        <dbReference type="PROSITE" id="PS50305"/>
    </source>
</evidence>
<evidence type="ECO:0000256" key="2">
    <source>
        <dbReference type="ARBA" id="ARBA00022723"/>
    </source>
</evidence>
<keyword evidence="9" id="KW-1185">Reference proteome</keyword>
<comment type="catalytic activity">
    <reaction evidence="5">
        <text>N(6)-acetyl-L-lysyl-[protein] + NAD(+) + H2O = 2''-O-acetyl-ADP-D-ribose + nicotinamide + L-lysyl-[protein]</text>
        <dbReference type="Rhea" id="RHEA:43636"/>
        <dbReference type="Rhea" id="RHEA-COMP:9752"/>
        <dbReference type="Rhea" id="RHEA-COMP:10731"/>
        <dbReference type="ChEBI" id="CHEBI:15377"/>
        <dbReference type="ChEBI" id="CHEBI:17154"/>
        <dbReference type="ChEBI" id="CHEBI:29969"/>
        <dbReference type="ChEBI" id="CHEBI:57540"/>
        <dbReference type="ChEBI" id="CHEBI:61930"/>
        <dbReference type="ChEBI" id="CHEBI:83767"/>
        <dbReference type="EC" id="2.3.1.286"/>
    </reaction>
</comment>
<feature type="binding site" evidence="5 6">
    <location>
        <position position="209"/>
    </location>
    <ligand>
        <name>Zn(2+)</name>
        <dbReference type="ChEBI" id="CHEBI:29105"/>
    </ligand>
</feature>
<evidence type="ECO:0000256" key="5">
    <source>
        <dbReference type="HAMAP-Rule" id="MF_01967"/>
    </source>
</evidence>
<dbReference type="InterPro" id="IPR026591">
    <property type="entry name" value="Sirtuin_cat_small_dom_sf"/>
</dbReference>
<dbReference type="InterPro" id="IPR026587">
    <property type="entry name" value="Sirtuin_class_II"/>
</dbReference>
<dbReference type="GO" id="GO:0070403">
    <property type="term" value="F:NAD+ binding"/>
    <property type="evidence" value="ECO:0007669"/>
    <property type="project" value="UniProtKB-UniRule"/>
</dbReference>
<feature type="domain" description="Deacetylase sirtuin-type" evidence="7">
    <location>
        <begin position="26"/>
        <end position="302"/>
    </location>
</feature>
<feature type="binding site" evidence="5 6">
    <location>
        <position position="154"/>
    </location>
    <ligand>
        <name>Zn(2+)</name>
        <dbReference type="ChEBI" id="CHEBI:29105"/>
    </ligand>
</feature>
<dbReference type="SUPFAM" id="SSF52467">
    <property type="entry name" value="DHS-like NAD/FAD-binding domain"/>
    <property type="match status" value="1"/>
</dbReference>
<dbReference type="Gene3D" id="3.40.50.1220">
    <property type="entry name" value="TPP-binding domain"/>
    <property type="match status" value="1"/>
</dbReference>